<dbReference type="Gene3D" id="1.20.1250.20">
    <property type="entry name" value="MFS general substrate transporter like domains"/>
    <property type="match status" value="2"/>
</dbReference>
<dbReference type="AlphaFoldDB" id="A0A212S9P1"/>
<sequence length="400" mass="40929">MQSSDARRLLLGYLLLNASIGIAVGMTQLALPLFAFHLGASPAEIGVMRAVAGAGLLLTAIPAGLLNDRFGSQAMFHIGNVAGILCCLMLPSIQALSLLLFALGAEGVARSVKFNALSSSFYRALPLIGVDKVGWSRASFSIGLGFVGPLLGGALVGRGDFAVVFFLAAAIQLVPSLIFARLAPMRRKGASAPERLGVRGAARAYAGLLAHRDVPAALGAEAISAGCFNIFNAFIGVAVTTELAMPAWKAGLFVGAEGVAYIFALFLLGRLAQRHGYRAVALSGLALLSLALTGVSLSSGEEVLIGFSALLGVGLGLLNLAAATRAATLPGEKGKVAALFSTAVSVGIVVAPIYAGIVATFCGCRAVFIAFVPTCLLLAAYTASRRADVPLEEDEAPETA</sequence>
<dbReference type="InterPro" id="IPR020846">
    <property type="entry name" value="MFS_dom"/>
</dbReference>
<dbReference type="InterPro" id="IPR011701">
    <property type="entry name" value="MFS"/>
</dbReference>
<evidence type="ECO:0000256" key="6">
    <source>
        <dbReference type="SAM" id="Phobius"/>
    </source>
</evidence>
<organism evidence="8 9">
    <name type="scientific">Rhodoblastus acidophilus</name>
    <name type="common">Rhodopseudomonas acidophila</name>
    <dbReference type="NCBI Taxonomy" id="1074"/>
    <lineage>
        <taxon>Bacteria</taxon>
        <taxon>Pseudomonadati</taxon>
        <taxon>Pseudomonadota</taxon>
        <taxon>Alphaproteobacteria</taxon>
        <taxon>Hyphomicrobiales</taxon>
        <taxon>Rhodoblastaceae</taxon>
        <taxon>Rhodoblastus</taxon>
    </lineage>
</organism>
<evidence type="ECO:0000256" key="2">
    <source>
        <dbReference type="ARBA" id="ARBA00022448"/>
    </source>
</evidence>
<evidence type="ECO:0000256" key="3">
    <source>
        <dbReference type="ARBA" id="ARBA00022692"/>
    </source>
</evidence>
<feature type="transmembrane region" description="Helical" evidence="6">
    <location>
        <begin position="47"/>
        <end position="66"/>
    </location>
</feature>
<dbReference type="PROSITE" id="PS50850">
    <property type="entry name" value="MFS"/>
    <property type="match status" value="2"/>
</dbReference>
<dbReference type="EMBL" id="FYDG01000018">
    <property type="protein sequence ID" value="SNB82134.1"/>
    <property type="molecule type" value="Genomic_DNA"/>
</dbReference>
<dbReference type="PANTHER" id="PTHR23506">
    <property type="entry name" value="GH10249P"/>
    <property type="match status" value="1"/>
</dbReference>
<keyword evidence="4 6" id="KW-1133">Transmembrane helix</keyword>
<keyword evidence="5 6" id="KW-0472">Membrane</keyword>
<feature type="transmembrane region" description="Helical" evidence="6">
    <location>
        <begin position="303"/>
        <end position="324"/>
    </location>
</feature>
<dbReference type="SUPFAM" id="SSF103473">
    <property type="entry name" value="MFS general substrate transporter"/>
    <property type="match status" value="1"/>
</dbReference>
<feature type="transmembrane region" description="Helical" evidence="6">
    <location>
        <begin position="222"/>
        <end position="241"/>
    </location>
</feature>
<gene>
    <name evidence="8" type="ORF">SAMN06265338_11814</name>
</gene>
<feature type="domain" description="Major facilitator superfamily (MFS) profile" evidence="7">
    <location>
        <begin position="199"/>
        <end position="400"/>
    </location>
</feature>
<feature type="transmembrane region" description="Helical" evidence="6">
    <location>
        <begin position="365"/>
        <end position="383"/>
    </location>
</feature>
<feature type="domain" description="Major facilitator superfamily (MFS) profile" evidence="7">
    <location>
        <begin position="1"/>
        <end position="187"/>
    </location>
</feature>
<dbReference type="PANTHER" id="PTHR23506:SF23">
    <property type="entry name" value="GH10249P"/>
    <property type="match status" value="1"/>
</dbReference>
<comment type="subcellular location">
    <subcellularLocation>
        <location evidence="1">Membrane</location>
        <topology evidence="1">Multi-pass membrane protein</topology>
    </subcellularLocation>
</comment>
<evidence type="ECO:0000256" key="1">
    <source>
        <dbReference type="ARBA" id="ARBA00004141"/>
    </source>
</evidence>
<feature type="transmembrane region" description="Helical" evidence="6">
    <location>
        <begin position="78"/>
        <end position="103"/>
    </location>
</feature>
<feature type="transmembrane region" description="Helical" evidence="6">
    <location>
        <begin position="161"/>
        <end position="180"/>
    </location>
</feature>
<keyword evidence="9" id="KW-1185">Reference proteome</keyword>
<dbReference type="GO" id="GO:0022857">
    <property type="term" value="F:transmembrane transporter activity"/>
    <property type="evidence" value="ECO:0007669"/>
    <property type="project" value="InterPro"/>
</dbReference>
<evidence type="ECO:0000256" key="4">
    <source>
        <dbReference type="ARBA" id="ARBA00022989"/>
    </source>
</evidence>
<feature type="transmembrane region" description="Helical" evidence="6">
    <location>
        <begin position="12"/>
        <end position="35"/>
    </location>
</feature>
<feature type="transmembrane region" description="Helical" evidence="6">
    <location>
        <begin position="336"/>
        <end position="359"/>
    </location>
</feature>
<evidence type="ECO:0000313" key="8">
    <source>
        <dbReference type="EMBL" id="SNB82134.1"/>
    </source>
</evidence>
<dbReference type="InterPro" id="IPR050930">
    <property type="entry name" value="MFS_Vesicular_Transporter"/>
</dbReference>
<accession>A0A212S9P1</accession>
<keyword evidence="3 6" id="KW-0812">Transmembrane</keyword>
<reference evidence="9" key="1">
    <citation type="submission" date="2017-06" db="EMBL/GenBank/DDBJ databases">
        <authorList>
            <person name="Varghese N."/>
            <person name="Submissions S."/>
        </authorList>
    </citation>
    <scope>NUCLEOTIDE SEQUENCE [LARGE SCALE GENOMIC DNA]</scope>
    <source>
        <strain evidence="9">DSM 137</strain>
    </source>
</reference>
<dbReference type="GO" id="GO:0016020">
    <property type="term" value="C:membrane"/>
    <property type="evidence" value="ECO:0007669"/>
    <property type="project" value="UniProtKB-SubCell"/>
</dbReference>
<feature type="transmembrane region" description="Helical" evidence="6">
    <location>
        <begin position="280"/>
        <end position="297"/>
    </location>
</feature>
<name>A0A212S9P1_RHOAC</name>
<feature type="transmembrane region" description="Helical" evidence="6">
    <location>
        <begin position="247"/>
        <end position="268"/>
    </location>
</feature>
<evidence type="ECO:0000313" key="9">
    <source>
        <dbReference type="Proteomes" id="UP000198418"/>
    </source>
</evidence>
<evidence type="ECO:0000259" key="7">
    <source>
        <dbReference type="PROSITE" id="PS50850"/>
    </source>
</evidence>
<protein>
    <submittedName>
        <fullName evidence="8">Predicted arabinose efflux permease, MFS family</fullName>
    </submittedName>
</protein>
<dbReference type="Pfam" id="PF07690">
    <property type="entry name" value="MFS_1"/>
    <property type="match status" value="2"/>
</dbReference>
<dbReference type="RefSeq" id="WP_088522310.1">
    <property type="nucleotide sequence ID" value="NZ_FYDG01000018.1"/>
</dbReference>
<evidence type="ECO:0000256" key="5">
    <source>
        <dbReference type="ARBA" id="ARBA00023136"/>
    </source>
</evidence>
<dbReference type="OrthoDB" id="8699103at2"/>
<proteinExistence type="predicted"/>
<dbReference type="Proteomes" id="UP000198418">
    <property type="component" value="Unassembled WGS sequence"/>
</dbReference>
<dbReference type="InterPro" id="IPR036259">
    <property type="entry name" value="MFS_trans_sf"/>
</dbReference>
<keyword evidence="2" id="KW-0813">Transport</keyword>